<sequence>MIVGTSMSLADDCIHRPPPRFRSSISRLSSASAVSRHHSPPEWVIHGASQITPPNPVFAGQICRQWTAGSEAVVKRYSMSLVIPSPLTVPFVDSPRRDEWLYGTPPPNNALERKFRTKNAP</sequence>
<evidence type="ECO:0000256" key="1">
    <source>
        <dbReference type="SAM" id="MobiDB-lite"/>
    </source>
</evidence>
<accession>A0AAX4J2C9</accession>
<keyword evidence="3" id="KW-1185">Reference proteome</keyword>
<evidence type="ECO:0000313" key="2">
    <source>
        <dbReference type="EMBL" id="WQF89692.1"/>
    </source>
</evidence>
<proteinExistence type="predicted"/>
<reference evidence="3" key="1">
    <citation type="journal article" date="2023" name="bioRxiv">
        <title>Complete genome of the Medicago anthracnose fungus, Colletotrichum destructivum, reveals a mini-chromosome-like region within a core chromosome.</title>
        <authorList>
            <person name="Lapalu N."/>
            <person name="Simon A."/>
            <person name="Lu A."/>
            <person name="Plaumann P.-L."/>
            <person name="Amselem J."/>
            <person name="Pigne S."/>
            <person name="Auger A."/>
            <person name="Koch C."/>
            <person name="Dallery J.-F."/>
            <person name="O'Connell R.J."/>
        </authorList>
    </citation>
    <scope>NUCLEOTIDE SEQUENCE [LARGE SCALE GENOMIC DNA]</scope>
    <source>
        <strain evidence="3">CBS 520.97</strain>
    </source>
</reference>
<gene>
    <name evidence="2" type="ORF">CDEST_14706</name>
</gene>
<evidence type="ECO:0000313" key="3">
    <source>
        <dbReference type="Proteomes" id="UP001322277"/>
    </source>
</evidence>
<dbReference type="AlphaFoldDB" id="A0AAX4J2C9"/>
<dbReference type="Proteomes" id="UP001322277">
    <property type="component" value="Chromosome 10"/>
</dbReference>
<dbReference type="EMBL" id="CP137314">
    <property type="protein sequence ID" value="WQF89692.1"/>
    <property type="molecule type" value="Genomic_DNA"/>
</dbReference>
<protein>
    <submittedName>
        <fullName evidence="2">Uncharacterized protein</fullName>
    </submittedName>
</protein>
<name>A0AAX4J2C9_9PEZI</name>
<dbReference type="RefSeq" id="XP_062786913.1">
    <property type="nucleotide sequence ID" value="XM_062930862.1"/>
</dbReference>
<feature type="region of interest" description="Disordered" evidence="1">
    <location>
        <begin position="102"/>
        <end position="121"/>
    </location>
</feature>
<dbReference type="KEGG" id="cdet:87951206"/>
<organism evidence="2 3">
    <name type="scientific">Colletotrichum destructivum</name>
    <dbReference type="NCBI Taxonomy" id="34406"/>
    <lineage>
        <taxon>Eukaryota</taxon>
        <taxon>Fungi</taxon>
        <taxon>Dikarya</taxon>
        <taxon>Ascomycota</taxon>
        <taxon>Pezizomycotina</taxon>
        <taxon>Sordariomycetes</taxon>
        <taxon>Hypocreomycetidae</taxon>
        <taxon>Glomerellales</taxon>
        <taxon>Glomerellaceae</taxon>
        <taxon>Colletotrichum</taxon>
        <taxon>Colletotrichum destructivum species complex</taxon>
    </lineage>
</organism>
<dbReference type="GeneID" id="87951206"/>